<dbReference type="Proteomes" id="UP000050640">
    <property type="component" value="Unplaced"/>
</dbReference>
<protein>
    <submittedName>
        <fullName evidence="3">Myocyte enhancer factor 2d</fullName>
    </submittedName>
</protein>
<organism evidence="2 3">
    <name type="scientific">Elaeophora elaphi</name>
    <dbReference type="NCBI Taxonomy" id="1147741"/>
    <lineage>
        <taxon>Eukaryota</taxon>
        <taxon>Metazoa</taxon>
        <taxon>Ecdysozoa</taxon>
        <taxon>Nematoda</taxon>
        <taxon>Chromadorea</taxon>
        <taxon>Rhabditida</taxon>
        <taxon>Spirurina</taxon>
        <taxon>Spiruromorpha</taxon>
        <taxon>Filarioidea</taxon>
        <taxon>Onchocercidae</taxon>
        <taxon>Elaeophora</taxon>
    </lineage>
</organism>
<name>A0A0R3RZK1_9BILA</name>
<evidence type="ECO:0000256" key="1">
    <source>
        <dbReference type="SAM" id="MobiDB-lite"/>
    </source>
</evidence>
<reference evidence="3" key="1">
    <citation type="submission" date="2017-02" db="UniProtKB">
        <authorList>
            <consortium name="WormBaseParasite"/>
        </authorList>
    </citation>
    <scope>IDENTIFICATION</scope>
</reference>
<evidence type="ECO:0000313" key="2">
    <source>
        <dbReference type="Proteomes" id="UP000050640"/>
    </source>
</evidence>
<dbReference type="WBParaSite" id="EEL_0000776101-mRNA-1">
    <property type="protein sequence ID" value="EEL_0000776101-mRNA-1"/>
    <property type="gene ID" value="EEL_0000776101"/>
</dbReference>
<dbReference type="AlphaFoldDB" id="A0A0R3RZK1"/>
<feature type="compositionally biased region" description="Low complexity" evidence="1">
    <location>
        <begin position="47"/>
        <end position="58"/>
    </location>
</feature>
<proteinExistence type="predicted"/>
<evidence type="ECO:0000313" key="3">
    <source>
        <dbReference type="WBParaSite" id="EEL_0000776101-mRNA-1"/>
    </source>
</evidence>
<keyword evidence="2" id="KW-1185">Reference proteome</keyword>
<sequence>MLQLTSVSGYASMPLTLYPSQQSYVAANVSVPYKGVETTGGGPDVHSQTSSNDGSSGSEQRRGRAILPPAPMPSAIHSTAFSANIPKGTSVSLAAGPSFGMVSTNRLEEMPQDLASSRQSFRIAMSQPFEFFVDNL</sequence>
<feature type="region of interest" description="Disordered" evidence="1">
    <location>
        <begin position="33"/>
        <end position="75"/>
    </location>
</feature>
<dbReference type="STRING" id="1147741.A0A0R3RZK1"/>
<accession>A0A0R3RZK1</accession>